<protein>
    <submittedName>
        <fullName evidence="1">Uncharacterized protein</fullName>
    </submittedName>
</protein>
<proteinExistence type="predicted"/>
<sequence length="344" mass="37500">MIHGSVLHNAVRSSPLAAAFFDSLVFFVHQHPPDGFGSCLAARHSGTVSWRRVRCDPLRAMTSKDDSKCPALLEERRRSPLDQLPPPANSNKPLTPFSIEDILNKPSARRSCSLSGAAPHVSPGEKLSSAGHSLAGRPLLAHSSPLCALEELASKTFKGLEVSVLQAAEGRDGLTLFGQRNTPKKRRKSRTAFTNHQIYELEKRFLYQKYLSPADRDQIAQQLGLTNAQVITWFQNRRAKLKRDLEEMKADVESAKAAGAVAFEKLSKLAELEKCAAGGMDVGTVSGHTEPNPVSSRSLNNTTENLDSSTAHMSPPSPASSWCTDRLSSKGCSEDEDEEIDVDD</sequence>
<comment type="caution">
    <text evidence="1">The sequence shown here is derived from an EMBL/GenBank/DDBJ whole genome shotgun (WGS) entry which is preliminary data.</text>
</comment>
<reference evidence="1" key="1">
    <citation type="submission" date="2022-04" db="EMBL/GenBank/DDBJ databases">
        <title>Jade perch genome.</title>
        <authorList>
            <person name="Chao B."/>
        </authorList>
    </citation>
    <scope>NUCLEOTIDE SEQUENCE</scope>
    <source>
        <strain evidence="1">CB-2022</strain>
    </source>
</reference>
<dbReference type="EMBL" id="CM041544">
    <property type="protein sequence ID" value="KAI3363085.1"/>
    <property type="molecule type" value="Genomic_DNA"/>
</dbReference>
<gene>
    <name evidence="1" type="ORF">L3Q82_011538</name>
</gene>
<name>A0ACB8W5Z1_9TELE</name>
<accession>A0ACB8W5Z1</accession>
<dbReference type="Proteomes" id="UP000831701">
    <property type="component" value="Chromosome 14"/>
</dbReference>
<evidence type="ECO:0000313" key="1">
    <source>
        <dbReference type="EMBL" id="KAI3363085.1"/>
    </source>
</evidence>
<evidence type="ECO:0000313" key="2">
    <source>
        <dbReference type="Proteomes" id="UP000831701"/>
    </source>
</evidence>
<organism evidence="1 2">
    <name type="scientific">Scortum barcoo</name>
    <name type="common">barcoo grunter</name>
    <dbReference type="NCBI Taxonomy" id="214431"/>
    <lineage>
        <taxon>Eukaryota</taxon>
        <taxon>Metazoa</taxon>
        <taxon>Chordata</taxon>
        <taxon>Craniata</taxon>
        <taxon>Vertebrata</taxon>
        <taxon>Euteleostomi</taxon>
        <taxon>Actinopterygii</taxon>
        <taxon>Neopterygii</taxon>
        <taxon>Teleostei</taxon>
        <taxon>Neoteleostei</taxon>
        <taxon>Acanthomorphata</taxon>
        <taxon>Eupercaria</taxon>
        <taxon>Centrarchiformes</taxon>
        <taxon>Terapontoidei</taxon>
        <taxon>Terapontidae</taxon>
        <taxon>Scortum</taxon>
    </lineage>
</organism>
<keyword evidence="2" id="KW-1185">Reference proteome</keyword>